<reference evidence="5" key="1">
    <citation type="journal article" date="2021" name="Open Biol.">
        <title>Shared evolutionary footprints suggest mitochondrial oxidative damage underlies multiple complex I losses in fungi.</title>
        <authorList>
            <person name="Schikora-Tamarit M.A."/>
            <person name="Marcet-Houben M."/>
            <person name="Nosek J."/>
            <person name="Gabaldon T."/>
        </authorList>
    </citation>
    <scope>NUCLEOTIDE SEQUENCE</scope>
    <source>
        <strain evidence="5">CBS6075</strain>
    </source>
</reference>
<dbReference type="SUPFAM" id="SSF50978">
    <property type="entry name" value="WD40 repeat-like"/>
    <property type="match status" value="1"/>
</dbReference>
<evidence type="ECO:0000256" key="1">
    <source>
        <dbReference type="ARBA" id="ARBA00022574"/>
    </source>
</evidence>
<evidence type="ECO:0000256" key="2">
    <source>
        <dbReference type="ARBA" id="ARBA00022737"/>
    </source>
</evidence>
<evidence type="ECO:0000313" key="6">
    <source>
        <dbReference type="Proteomes" id="UP000769157"/>
    </source>
</evidence>
<protein>
    <submittedName>
        <fullName evidence="5">Uncharacterized protein</fullName>
    </submittedName>
</protein>
<dbReference type="InterPro" id="IPR020472">
    <property type="entry name" value="WD40_PAC1"/>
</dbReference>
<gene>
    <name evidence="5" type="ORF">OGAPHI_002632</name>
</gene>
<feature type="repeat" description="WD" evidence="3">
    <location>
        <begin position="139"/>
        <end position="172"/>
    </location>
</feature>
<evidence type="ECO:0000256" key="4">
    <source>
        <dbReference type="SAM" id="MobiDB-lite"/>
    </source>
</evidence>
<feature type="region of interest" description="Disordered" evidence="4">
    <location>
        <begin position="592"/>
        <end position="643"/>
    </location>
</feature>
<keyword evidence="1 3" id="KW-0853">WD repeat</keyword>
<organism evidence="5 6">
    <name type="scientific">Ogataea philodendri</name>
    <dbReference type="NCBI Taxonomy" id="1378263"/>
    <lineage>
        <taxon>Eukaryota</taxon>
        <taxon>Fungi</taxon>
        <taxon>Dikarya</taxon>
        <taxon>Ascomycota</taxon>
        <taxon>Saccharomycotina</taxon>
        <taxon>Pichiomycetes</taxon>
        <taxon>Pichiales</taxon>
        <taxon>Pichiaceae</taxon>
        <taxon>Ogataea</taxon>
    </lineage>
</organism>
<feature type="region of interest" description="Disordered" evidence="4">
    <location>
        <begin position="658"/>
        <end position="677"/>
    </location>
</feature>
<reference evidence="5" key="2">
    <citation type="submission" date="2021-01" db="EMBL/GenBank/DDBJ databases">
        <authorList>
            <person name="Schikora-Tamarit M.A."/>
        </authorList>
    </citation>
    <scope>NUCLEOTIDE SEQUENCE</scope>
    <source>
        <strain evidence="5">CBS6075</strain>
    </source>
</reference>
<dbReference type="PRINTS" id="PR00320">
    <property type="entry name" value="GPROTEINBRPT"/>
</dbReference>
<dbReference type="PANTHER" id="PTHR14221">
    <property type="entry name" value="WD REPEAT DOMAIN 44"/>
    <property type="match status" value="1"/>
</dbReference>
<dbReference type="GeneID" id="70234599"/>
<feature type="region of interest" description="Disordered" evidence="4">
    <location>
        <begin position="221"/>
        <end position="242"/>
    </location>
</feature>
<dbReference type="InterPro" id="IPR001680">
    <property type="entry name" value="WD40_rpt"/>
</dbReference>
<feature type="repeat" description="WD" evidence="3">
    <location>
        <begin position="263"/>
        <end position="300"/>
    </location>
</feature>
<name>A0A9P8PCQ0_9ASCO</name>
<dbReference type="InterPro" id="IPR019775">
    <property type="entry name" value="WD40_repeat_CS"/>
</dbReference>
<dbReference type="PANTHER" id="PTHR14221:SF0">
    <property type="entry name" value="WD REPEAT-CONTAINING PROTEIN 44"/>
    <property type="match status" value="1"/>
</dbReference>
<feature type="compositionally biased region" description="Basic and acidic residues" evidence="4">
    <location>
        <begin position="596"/>
        <end position="610"/>
    </location>
</feature>
<sequence>MSSKVLHELPLAHSEDSSATLQFHGGIDTSSRPEKAFATETSTPLRKTTLSPNASTRVVFDADMSNLARELKYREFFKRSPKGPAKGFSRFFLSQELNPADVEIDDSVGGEDGFSEHDGERYFRDKPKKPCVSSGHVKNSTHEHANFILAFSKDGKYMASGGDDGVLRIWEVITSPLDREAPDLHHSKSFSSRNQTLLNDEFDHLSFDRTSFMNESIASTENTENIPKGSNTGCPTKKLKKDKHSSVPFAPLFKQSPIKEFIHDDTILSIDWSKNGFIISCSQDSTIKLWHVDRNDCLATFKLTNFATQVMFHQQDDRFFVSCQWDGTVKLWSILEKEVLLKASVKKRITCMAFSPNSQELFLGGEAGAFLILSLKDLGVIAKFEIKKNNVTPRVTGIDVFESNDDIKLLVTANDSRIRLFSYKDEVLNVRYKGHDNEHSTIRASVNEDHSFIISGSEDGWAYIWPLDLFALKAPENAKNTHKLTWGIASLFKDENCRHKNKNYGAFHVHHSRCNVAIFAPRATSKLLELSNDPIFELKARMQNTQVPKKYDDDFDDPSTAIMVTTDDDGIIRVFRRDFAYAERKYYRQTSKKFGSKADRRSSKVRDRSRSSSIMNKSSSIHRGSAIALGDENDRGREEFSRGENLATKAALASFGSDSPLSKTLNDSQGDVSTSDSKMRQLDVRLHDILESTRIRNEDTPIISTADENVNSLRQDIKSSSEDGLAPRKMIPTISVSDQDESSIVDSVITGGSEETKIQCARCGSDKFTARPGGENPQNQIQFFCDDCGKKIDL</sequence>
<accession>A0A9P8PCQ0</accession>
<dbReference type="RefSeq" id="XP_046063291.1">
    <property type="nucleotide sequence ID" value="XM_046203523.1"/>
</dbReference>
<dbReference type="InterPro" id="IPR015943">
    <property type="entry name" value="WD40/YVTN_repeat-like_dom_sf"/>
</dbReference>
<feature type="compositionally biased region" description="Basic and acidic residues" evidence="4">
    <location>
        <begin position="632"/>
        <end position="642"/>
    </location>
</feature>
<evidence type="ECO:0000256" key="3">
    <source>
        <dbReference type="PROSITE-ProRule" id="PRU00221"/>
    </source>
</evidence>
<keyword evidence="6" id="KW-1185">Reference proteome</keyword>
<dbReference type="InterPro" id="IPR040324">
    <property type="entry name" value="WDR44/Dgr2"/>
</dbReference>
<feature type="compositionally biased region" description="Polar residues" evidence="4">
    <location>
        <begin position="658"/>
        <end position="676"/>
    </location>
</feature>
<proteinExistence type="predicted"/>
<feature type="compositionally biased region" description="Polar residues" evidence="4">
    <location>
        <begin position="221"/>
        <end position="234"/>
    </location>
</feature>
<keyword evidence="2" id="KW-0677">Repeat</keyword>
<evidence type="ECO:0000313" key="5">
    <source>
        <dbReference type="EMBL" id="KAH3668877.1"/>
    </source>
</evidence>
<dbReference type="Gene3D" id="2.130.10.10">
    <property type="entry name" value="YVTN repeat-like/Quinoprotein amine dehydrogenase"/>
    <property type="match status" value="2"/>
</dbReference>
<dbReference type="SMART" id="SM00320">
    <property type="entry name" value="WD40"/>
    <property type="match status" value="6"/>
</dbReference>
<dbReference type="Pfam" id="PF00400">
    <property type="entry name" value="WD40"/>
    <property type="match status" value="4"/>
</dbReference>
<dbReference type="InterPro" id="IPR036322">
    <property type="entry name" value="WD40_repeat_dom_sf"/>
</dbReference>
<dbReference type="Proteomes" id="UP000769157">
    <property type="component" value="Unassembled WGS sequence"/>
</dbReference>
<dbReference type="PROSITE" id="PS00678">
    <property type="entry name" value="WD_REPEATS_1"/>
    <property type="match status" value="1"/>
</dbReference>
<comment type="caution">
    <text evidence="5">The sequence shown here is derived from an EMBL/GenBank/DDBJ whole genome shotgun (WGS) entry which is preliminary data.</text>
</comment>
<dbReference type="EMBL" id="JAEUBE010000158">
    <property type="protein sequence ID" value="KAH3668877.1"/>
    <property type="molecule type" value="Genomic_DNA"/>
</dbReference>
<dbReference type="PROSITE" id="PS50294">
    <property type="entry name" value="WD_REPEATS_REGION"/>
    <property type="match status" value="1"/>
</dbReference>
<dbReference type="AlphaFoldDB" id="A0A9P8PCQ0"/>
<dbReference type="PROSITE" id="PS50082">
    <property type="entry name" value="WD_REPEATS_2"/>
    <property type="match status" value="2"/>
</dbReference>
<dbReference type="OrthoDB" id="1932312at2759"/>